<evidence type="ECO:0000259" key="11">
    <source>
        <dbReference type="PROSITE" id="PS51779"/>
    </source>
</evidence>
<evidence type="ECO:0000313" key="13">
    <source>
        <dbReference type="Proteomes" id="UP000520156"/>
    </source>
</evidence>
<dbReference type="InterPro" id="IPR005548">
    <property type="entry name" value="Cell_div_FtsQ/DivIB_C"/>
</dbReference>
<protein>
    <recommendedName>
        <fullName evidence="9">Cell division protein FtsQ</fullName>
    </recommendedName>
</protein>
<evidence type="ECO:0000256" key="9">
    <source>
        <dbReference type="HAMAP-Rule" id="MF_00911"/>
    </source>
</evidence>
<dbReference type="PANTHER" id="PTHR35851">
    <property type="entry name" value="CELL DIVISION PROTEIN FTSQ"/>
    <property type="match status" value="1"/>
</dbReference>
<dbReference type="Proteomes" id="UP000520156">
    <property type="component" value="Unassembled WGS sequence"/>
</dbReference>
<evidence type="ECO:0000256" key="8">
    <source>
        <dbReference type="ARBA" id="ARBA00023306"/>
    </source>
</evidence>
<sequence length="354" mass="37293">MSQTIRRKASGARKAAARQGKARKVNAARARTGSAFDAVLEALPFSDEQLHRIFVATILALAAIAAWIVASMAGLPALASQQFAAVAADAGFAVHRVDVRGVNHLNELKVYEKALAERDAAMPQVDLERLRAELLQLSWVEDARVSRQLPDTLVIDIVERKPHAVLRKPDRLVLIDAQGHELEPVSSRAARDRLVISGPGAGARVEDLTALLDAAPALKPQVAEAEWVGNRRWNLKFGTGQVLALPEGEKQSAGALIAFARLDGVNRLLGGKVAAFDMRAPDRIYLRVPGRTDEEARAAGAAAAAKAQAAAERADAGSDGVSSDGVGSDGAGTGKATKPEKAAASGRAGQRDNT</sequence>
<evidence type="ECO:0000256" key="5">
    <source>
        <dbReference type="ARBA" id="ARBA00022692"/>
    </source>
</evidence>
<dbReference type="GO" id="GO:0043093">
    <property type="term" value="P:FtsZ-dependent cytokinesis"/>
    <property type="evidence" value="ECO:0007669"/>
    <property type="project" value="UniProtKB-UniRule"/>
</dbReference>
<organism evidence="12 13">
    <name type="scientific">Novosphingobium aerophilum</name>
    <dbReference type="NCBI Taxonomy" id="2839843"/>
    <lineage>
        <taxon>Bacteria</taxon>
        <taxon>Pseudomonadati</taxon>
        <taxon>Pseudomonadota</taxon>
        <taxon>Alphaproteobacteria</taxon>
        <taxon>Sphingomonadales</taxon>
        <taxon>Sphingomonadaceae</taxon>
        <taxon>Novosphingobium</taxon>
    </lineage>
</organism>
<dbReference type="Pfam" id="PF08478">
    <property type="entry name" value="POTRA_1"/>
    <property type="match status" value="1"/>
</dbReference>
<dbReference type="Pfam" id="PF03799">
    <property type="entry name" value="FtsQ_DivIB_C"/>
    <property type="match status" value="1"/>
</dbReference>
<reference evidence="12 13" key="1">
    <citation type="submission" date="2020-08" db="EMBL/GenBank/DDBJ databases">
        <title>The genome sequence of Novosphingobium flavum 4Y4.</title>
        <authorList>
            <person name="Liu Y."/>
        </authorList>
    </citation>
    <scope>NUCLEOTIDE SEQUENCE [LARGE SCALE GENOMIC DNA]</scope>
    <source>
        <strain evidence="12 13">4Y4</strain>
    </source>
</reference>
<evidence type="ECO:0000256" key="3">
    <source>
        <dbReference type="ARBA" id="ARBA00022519"/>
    </source>
</evidence>
<dbReference type="GO" id="GO:0005886">
    <property type="term" value="C:plasma membrane"/>
    <property type="evidence" value="ECO:0007669"/>
    <property type="project" value="UniProtKB-SubCell"/>
</dbReference>
<keyword evidence="5 9" id="KW-0812">Transmembrane</keyword>
<dbReference type="AlphaFoldDB" id="A0A7X1F5X8"/>
<dbReference type="InterPro" id="IPR034746">
    <property type="entry name" value="POTRA"/>
</dbReference>
<keyword evidence="13" id="KW-1185">Reference proteome</keyword>
<evidence type="ECO:0000256" key="10">
    <source>
        <dbReference type="SAM" id="MobiDB-lite"/>
    </source>
</evidence>
<keyword evidence="7 9" id="KW-0472">Membrane</keyword>
<feature type="domain" description="POTRA" evidence="11">
    <location>
        <begin position="92"/>
        <end position="160"/>
    </location>
</feature>
<dbReference type="PROSITE" id="PS51779">
    <property type="entry name" value="POTRA"/>
    <property type="match status" value="1"/>
</dbReference>
<dbReference type="InterPro" id="IPR026579">
    <property type="entry name" value="FtsQ"/>
</dbReference>
<feature type="transmembrane region" description="Helical" evidence="9">
    <location>
        <begin position="53"/>
        <end position="75"/>
    </location>
</feature>
<keyword evidence="6 9" id="KW-1133">Transmembrane helix</keyword>
<accession>A0A7X1F5X8</accession>
<feature type="region of interest" description="Disordered" evidence="10">
    <location>
        <begin position="302"/>
        <end position="354"/>
    </location>
</feature>
<dbReference type="PANTHER" id="PTHR35851:SF1">
    <property type="entry name" value="CELL DIVISION PROTEIN FTSQ"/>
    <property type="match status" value="1"/>
</dbReference>
<keyword evidence="4 9" id="KW-0132">Cell division</keyword>
<dbReference type="Gene3D" id="3.10.20.310">
    <property type="entry name" value="membrane protein fhac"/>
    <property type="match status" value="1"/>
</dbReference>
<comment type="caution">
    <text evidence="12">The sequence shown here is derived from an EMBL/GenBank/DDBJ whole genome shotgun (WGS) entry which is preliminary data.</text>
</comment>
<evidence type="ECO:0000256" key="2">
    <source>
        <dbReference type="ARBA" id="ARBA00022475"/>
    </source>
</evidence>
<dbReference type="RefSeq" id="WP_185682418.1">
    <property type="nucleotide sequence ID" value="NZ_JACLAU010000004.1"/>
</dbReference>
<name>A0A7X1F5X8_9SPHN</name>
<dbReference type="HAMAP" id="MF_00911">
    <property type="entry name" value="FtsQ_subfam"/>
    <property type="match status" value="1"/>
</dbReference>
<keyword evidence="8 9" id="KW-0131">Cell cycle</keyword>
<dbReference type="InterPro" id="IPR013685">
    <property type="entry name" value="POTRA_FtsQ_type"/>
</dbReference>
<comment type="similarity">
    <text evidence="9">Belongs to the FtsQ/DivIB family. FtsQ subfamily.</text>
</comment>
<evidence type="ECO:0000256" key="6">
    <source>
        <dbReference type="ARBA" id="ARBA00022989"/>
    </source>
</evidence>
<gene>
    <name evidence="9" type="primary">ftsQ</name>
    <name evidence="12" type="ORF">H7F49_04700</name>
</gene>
<comment type="subcellular location">
    <subcellularLocation>
        <location evidence="9">Cell inner membrane</location>
        <topology evidence="9">Single-pass type II membrane protein</topology>
    </subcellularLocation>
    <subcellularLocation>
        <location evidence="1">Membrane</location>
    </subcellularLocation>
    <text evidence="9">Localizes to the division septum.</text>
</comment>
<dbReference type="GO" id="GO:0032153">
    <property type="term" value="C:cell division site"/>
    <property type="evidence" value="ECO:0007669"/>
    <property type="project" value="UniProtKB-UniRule"/>
</dbReference>
<evidence type="ECO:0000313" key="12">
    <source>
        <dbReference type="EMBL" id="MBC2650995.1"/>
    </source>
</evidence>
<evidence type="ECO:0000256" key="4">
    <source>
        <dbReference type="ARBA" id="ARBA00022618"/>
    </source>
</evidence>
<dbReference type="GO" id="GO:0090529">
    <property type="term" value="P:cell septum assembly"/>
    <property type="evidence" value="ECO:0007669"/>
    <property type="project" value="InterPro"/>
</dbReference>
<keyword evidence="2 9" id="KW-1003">Cell membrane</keyword>
<comment type="function">
    <text evidence="9">Essential cell division protein.</text>
</comment>
<dbReference type="EMBL" id="JACLAU010000004">
    <property type="protein sequence ID" value="MBC2650995.1"/>
    <property type="molecule type" value="Genomic_DNA"/>
</dbReference>
<keyword evidence="3 9" id="KW-0997">Cell inner membrane</keyword>
<evidence type="ECO:0000256" key="1">
    <source>
        <dbReference type="ARBA" id="ARBA00004370"/>
    </source>
</evidence>
<proteinExistence type="inferred from homology"/>
<evidence type="ECO:0000256" key="7">
    <source>
        <dbReference type="ARBA" id="ARBA00023136"/>
    </source>
</evidence>
<feature type="compositionally biased region" description="Low complexity" evidence="10">
    <location>
        <begin position="302"/>
        <end position="326"/>
    </location>
</feature>